<proteinExistence type="predicted"/>
<gene>
    <name evidence="3" type="ORF">FRUB_08724</name>
</gene>
<protein>
    <submittedName>
        <fullName evidence="3">Cytoplasmic axial filament protein CafA and Ribonuclease G</fullName>
    </submittedName>
</protein>
<comment type="caution">
    <text evidence="3">The sequence shown here is derived from an EMBL/GenBank/DDBJ whole genome shotgun (WGS) entry which is preliminary data.</text>
</comment>
<feature type="compositionally biased region" description="Basic and acidic residues" evidence="1">
    <location>
        <begin position="134"/>
        <end position="146"/>
    </location>
</feature>
<dbReference type="Gene3D" id="2.20.28.160">
    <property type="match status" value="1"/>
</dbReference>
<keyword evidence="2" id="KW-0472">Membrane</keyword>
<keyword evidence="2" id="KW-1133">Transmembrane helix</keyword>
<keyword evidence="2" id="KW-0812">Transmembrane</keyword>
<reference evidence="4" key="1">
    <citation type="submission" date="2017-06" db="EMBL/GenBank/DDBJ databases">
        <title>Genome analysis of Fimbriiglobus ruber SP5, the first member of the order Planctomycetales with confirmed chitinolytic capability.</title>
        <authorList>
            <person name="Ravin N.V."/>
            <person name="Rakitin A.L."/>
            <person name="Ivanova A.A."/>
            <person name="Beletsky A.V."/>
            <person name="Kulichevskaya I.S."/>
            <person name="Mardanov A.V."/>
            <person name="Dedysh S.N."/>
        </authorList>
    </citation>
    <scope>NUCLEOTIDE SEQUENCE [LARGE SCALE GENOMIC DNA]</scope>
    <source>
        <strain evidence="4">SP5</strain>
    </source>
</reference>
<feature type="transmembrane region" description="Helical" evidence="2">
    <location>
        <begin position="218"/>
        <end position="241"/>
    </location>
</feature>
<feature type="transmembrane region" description="Helical" evidence="2">
    <location>
        <begin position="184"/>
        <end position="206"/>
    </location>
</feature>
<dbReference type="OrthoDB" id="292769at2"/>
<feature type="region of interest" description="Disordered" evidence="1">
    <location>
        <begin position="100"/>
        <end position="149"/>
    </location>
</feature>
<evidence type="ECO:0000313" key="3">
    <source>
        <dbReference type="EMBL" id="OWK36161.1"/>
    </source>
</evidence>
<dbReference type="RefSeq" id="WP_088259214.1">
    <property type="nucleotide sequence ID" value="NZ_NIDE01000017.1"/>
</dbReference>
<dbReference type="EMBL" id="NIDE01000017">
    <property type="protein sequence ID" value="OWK36161.1"/>
    <property type="molecule type" value="Genomic_DNA"/>
</dbReference>
<dbReference type="AlphaFoldDB" id="A0A225D3J0"/>
<dbReference type="Proteomes" id="UP000214646">
    <property type="component" value="Unassembled WGS sequence"/>
</dbReference>
<keyword evidence="4" id="KW-1185">Reference proteome</keyword>
<accession>A0A225D3J0</accession>
<evidence type="ECO:0000313" key="4">
    <source>
        <dbReference type="Proteomes" id="UP000214646"/>
    </source>
</evidence>
<evidence type="ECO:0000256" key="2">
    <source>
        <dbReference type="SAM" id="Phobius"/>
    </source>
</evidence>
<feature type="transmembrane region" description="Helical" evidence="2">
    <location>
        <begin position="154"/>
        <end position="172"/>
    </location>
</feature>
<feature type="compositionally biased region" description="Basic and acidic residues" evidence="1">
    <location>
        <begin position="114"/>
        <end position="126"/>
    </location>
</feature>
<name>A0A225D3J0_9BACT</name>
<evidence type="ECO:0000256" key="1">
    <source>
        <dbReference type="SAM" id="MobiDB-lite"/>
    </source>
</evidence>
<organism evidence="3 4">
    <name type="scientific">Fimbriiglobus ruber</name>
    <dbReference type="NCBI Taxonomy" id="1908690"/>
    <lineage>
        <taxon>Bacteria</taxon>
        <taxon>Pseudomonadati</taxon>
        <taxon>Planctomycetota</taxon>
        <taxon>Planctomycetia</taxon>
        <taxon>Gemmatales</taxon>
        <taxon>Gemmataceae</taxon>
        <taxon>Fimbriiglobus</taxon>
    </lineage>
</organism>
<sequence>MIRFTCPVCGAAYSADDARAGKRGKCPKCQAEFLIPAPEPGTESAASLPPKPEAVADAAVEINPCPGCQVRLSVAPSDLGMNVECPYCKTAFLASRVGLPDSVPPADAGTTPRPPDEHDHDEDNERPRRRRSSRRADEDEDRDRYDRRRNRKPGAISAIGGMLLGGGIYALIHDVGVGAGTCCLWPGIYLSLVWAILAIVRGSAMLGQDDRGGPPKTLAILQIVLIINGDVVNMILGIIALTQLNTPEAQDYFERHGSYDN</sequence>